<protein>
    <submittedName>
        <fullName evidence="1">Uncharacterized protein</fullName>
    </submittedName>
</protein>
<keyword evidence="2" id="KW-1185">Reference proteome</keyword>
<sequence length="110" mass="12355">MLSDPSPSQSKEMVYLISKRGKQAYGSTQAYVVVKVASDFLLIENKIESRAPALQLSRRNRERKTCEREEKVKKLFGIPFLTESARGFGYVNDQCKGGLKIVKVGPFLKA</sequence>
<comment type="caution">
    <text evidence="1">The sequence shown here is derived from an EMBL/GenBank/DDBJ whole genome shotgun (WGS) entry which is preliminary data.</text>
</comment>
<reference evidence="1 2" key="1">
    <citation type="journal article" date="2015" name="Genome Biol.">
        <title>Comparative genomics of Steinernema reveals deeply conserved gene regulatory networks.</title>
        <authorList>
            <person name="Dillman A.R."/>
            <person name="Macchietto M."/>
            <person name="Porter C.F."/>
            <person name="Rogers A."/>
            <person name="Williams B."/>
            <person name="Antoshechkin I."/>
            <person name="Lee M.M."/>
            <person name="Goodwin Z."/>
            <person name="Lu X."/>
            <person name="Lewis E.E."/>
            <person name="Goodrich-Blair H."/>
            <person name="Stock S.P."/>
            <person name="Adams B.J."/>
            <person name="Sternberg P.W."/>
            <person name="Mortazavi A."/>
        </authorList>
    </citation>
    <scope>NUCLEOTIDE SEQUENCE [LARGE SCALE GENOMIC DNA]</scope>
    <source>
        <strain evidence="1 2">ALL</strain>
    </source>
</reference>
<name>A0A4U5P9P9_STECR</name>
<dbReference type="Proteomes" id="UP000298663">
    <property type="component" value="Unassembled WGS sequence"/>
</dbReference>
<dbReference type="EMBL" id="AZBU02000002">
    <property type="protein sequence ID" value="TKR93027.1"/>
    <property type="molecule type" value="Genomic_DNA"/>
</dbReference>
<accession>A0A4U5P9P9</accession>
<evidence type="ECO:0000313" key="1">
    <source>
        <dbReference type="EMBL" id="TKR93027.1"/>
    </source>
</evidence>
<proteinExistence type="predicted"/>
<evidence type="ECO:0000313" key="2">
    <source>
        <dbReference type="Proteomes" id="UP000298663"/>
    </source>
</evidence>
<dbReference type="AlphaFoldDB" id="A0A4U5P9P9"/>
<gene>
    <name evidence="1" type="ORF">L596_007560</name>
</gene>
<organism evidence="1 2">
    <name type="scientific">Steinernema carpocapsae</name>
    <name type="common">Entomopathogenic nematode</name>
    <dbReference type="NCBI Taxonomy" id="34508"/>
    <lineage>
        <taxon>Eukaryota</taxon>
        <taxon>Metazoa</taxon>
        <taxon>Ecdysozoa</taxon>
        <taxon>Nematoda</taxon>
        <taxon>Chromadorea</taxon>
        <taxon>Rhabditida</taxon>
        <taxon>Tylenchina</taxon>
        <taxon>Panagrolaimomorpha</taxon>
        <taxon>Strongyloidoidea</taxon>
        <taxon>Steinernematidae</taxon>
        <taxon>Steinernema</taxon>
    </lineage>
</organism>
<reference evidence="1 2" key="2">
    <citation type="journal article" date="2019" name="G3 (Bethesda)">
        <title>Hybrid Assembly of the Genome of the Entomopathogenic Nematode Steinernema carpocapsae Identifies the X-Chromosome.</title>
        <authorList>
            <person name="Serra L."/>
            <person name="Macchietto M."/>
            <person name="Macias-Munoz A."/>
            <person name="McGill C.J."/>
            <person name="Rodriguez I.M."/>
            <person name="Rodriguez B."/>
            <person name="Murad R."/>
            <person name="Mortazavi A."/>
        </authorList>
    </citation>
    <scope>NUCLEOTIDE SEQUENCE [LARGE SCALE GENOMIC DNA]</scope>
    <source>
        <strain evidence="1 2">ALL</strain>
    </source>
</reference>